<sequence>MKRLFTMLQRFWAGISEIDSRTACRPSENPTRK</sequence>
<dbReference type="EMBL" id="AP025591">
    <property type="protein sequence ID" value="BDG01116.1"/>
    <property type="molecule type" value="Genomic_DNA"/>
</dbReference>
<organism evidence="1 2">
    <name type="scientific">Anaeromyxobacter oryzae</name>
    <dbReference type="NCBI Taxonomy" id="2918170"/>
    <lineage>
        <taxon>Bacteria</taxon>
        <taxon>Pseudomonadati</taxon>
        <taxon>Myxococcota</taxon>
        <taxon>Myxococcia</taxon>
        <taxon>Myxococcales</taxon>
        <taxon>Cystobacterineae</taxon>
        <taxon>Anaeromyxobacteraceae</taxon>
        <taxon>Anaeromyxobacter</taxon>
    </lineage>
</organism>
<name>A0ABM7WNT3_9BACT</name>
<keyword evidence="2" id="KW-1185">Reference proteome</keyword>
<evidence type="ECO:0000313" key="2">
    <source>
        <dbReference type="Proteomes" id="UP001162891"/>
    </source>
</evidence>
<accession>A0ABM7WNT3</accession>
<evidence type="ECO:0000313" key="1">
    <source>
        <dbReference type="EMBL" id="BDG01116.1"/>
    </source>
</evidence>
<gene>
    <name evidence="1" type="ORF">AMOR_01120</name>
</gene>
<protein>
    <submittedName>
        <fullName evidence="1">Uncharacterized protein</fullName>
    </submittedName>
</protein>
<proteinExistence type="predicted"/>
<reference evidence="2" key="1">
    <citation type="journal article" date="2022" name="Int. J. Syst. Evol. Microbiol.">
        <title>Anaeromyxobacter oryzae sp. nov., Anaeromyxobacter diazotrophicus sp. nov. and Anaeromyxobacter paludicola sp. nov., isolated from paddy soils.</title>
        <authorList>
            <person name="Itoh H."/>
            <person name="Xu Z."/>
            <person name="Mise K."/>
            <person name="Masuda Y."/>
            <person name="Ushijima N."/>
            <person name="Hayakawa C."/>
            <person name="Shiratori Y."/>
            <person name="Senoo K."/>
        </authorList>
    </citation>
    <scope>NUCLEOTIDE SEQUENCE [LARGE SCALE GENOMIC DNA]</scope>
    <source>
        <strain evidence="2">Red232</strain>
    </source>
</reference>
<dbReference type="Proteomes" id="UP001162891">
    <property type="component" value="Chromosome"/>
</dbReference>